<sequence>MGQRHQAFAIARVRPHGSPPHSPPKYRCIAAYHHQWCYGRLPLLATYRLLTLVRQKENAEIVRAEIRNIDGKYGHYQEQPEIINVPCPFTAYLLGVSWDVDLTVAEDAYSSGVTFHHSLLRASMGSWDGDNNDGISVIDVTDPGNPAYCFALSTSTPLSGEQYMRAYYPVPTQSEDPEYSRQIEEIVLKIIALLDGEKMVTLDMLAEAWPDEYQSEAIERPTGDITDSTSTSTEPAEEAPIPSLAALTFPQAFDYALEKGDTIENILWLPGKLADTKSLLIAKSPFPDNAVQLLVKVLTEMKETTSVDLTDFALSSEQAVRVASQLPGLESLNLSFNAQITTDTVREILTAAPGLKRLVLMGCTSVTPEDLYDLLRKEPQLFYKLEALMHPALLCAAEPPPFPIAFTFMTNNETIRSMCGCSLALFTPAGVVDALAEVLRSIWSTPFSISSVDAGLLFEAVPTSRPRAPDVPWGARSVVAVPALSVNVFRAAEPGWAFLFQTNMFKQNKNWCFLRLVPTARKSEEAAQDLPWVAGGWEIHDVRSFVRITTAEGRPAPSEDAVQELEELLRHTPESGPQLHLMDREVLNRFMQSRPMF</sequence>
<organism evidence="2 3">
    <name type="scientific">Sparassis crispa</name>
    <dbReference type="NCBI Taxonomy" id="139825"/>
    <lineage>
        <taxon>Eukaryota</taxon>
        <taxon>Fungi</taxon>
        <taxon>Dikarya</taxon>
        <taxon>Basidiomycota</taxon>
        <taxon>Agaricomycotina</taxon>
        <taxon>Agaricomycetes</taxon>
        <taxon>Polyporales</taxon>
        <taxon>Sparassidaceae</taxon>
        <taxon>Sparassis</taxon>
    </lineage>
</organism>
<gene>
    <name evidence="2" type="ORF">SCP_0700750</name>
</gene>
<dbReference type="Proteomes" id="UP000287166">
    <property type="component" value="Unassembled WGS sequence"/>
</dbReference>
<dbReference type="SUPFAM" id="SSF52047">
    <property type="entry name" value="RNI-like"/>
    <property type="match status" value="1"/>
</dbReference>
<feature type="region of interest" description="Disordered" evidence="1">
    <location>
        <begin position="216"/>
        <end position="240"/>
    </location>
</feature>
<evidence type="ECO:0000313" key="2">
    <source>
        <dbReference type="EMBL" id="GBE84895.1"/>
    </source>
</evidence>
<evidence type="ECO:0000313" key="3">
    <source>
        <dbReference type="Proteomes" id="UP000287166"/>
    </source>
</evidence>
<dbReference type="EMBL" id="BFAD01000007">
    <property type="protein sequence ID" value="GBE84895.1"/>
    <property type="molecule type" value="Genomic_DNA"/>
</dbReference>
<name>A0A401GRP5_9APHY</name>
<dbReference type="GeneID" id="38781812"/>
<dbReference type="InterPro" id="IPR032675">
    <property type="entry name" value="LRR_dom_sf"/>
</dbReference>
<dbReference type="InParanoid" id="A0A401GRP5"/>
<reference evidence="2 3" key="1">
    <citation type="journal article" date="2018" name="Sci. Rep.">
        <title>Genome sequence of the cauliflower mushroom Sparassis crispa (Hanabiratake) and its association with beneficial usage.</title>
        <authorList>
            <person name="Kiyama R."/>
            <person name="Furutani Y."/>
            <person name="Kawaguchi K."/>
            <person name="Nakanishi T."/>
        </authorList>
    </citation>
    <scope>NUCLEOTIDE SEQUENCE [LARGE SCALE GENOMIC DNA]</scope>
</reference>
<dbReference type="AlphaFoldDB" id="A0A401GRP5"/>
<protein>
    <submittedName>
        <fullName evidence="2">Uncharacterized protein</fullName>
    </submittedName>
</protein>
<dbReference type="Gene3D" id="3.80.10.10">
    <property type="entry name" value="Ribonuclease Inhibitor"/>
    <property type="match status" value="1"/>
</dbReference>
<comment type="caution">
    <text evidence="2">The sequence shown here is derived from an EMBL/GenBank/DDBJ whole genome shotgun (WGS) entry which is preliminary data.</text>
</comment>
<keyword evidence="3" id="KW-1185">Reference proteome</keyword>
<dbReference type="RefSeq" id="XP_027615808.1">
    <property type="nucleotide sequence ID" value="XM_027760007.1"/>
</dbReference>
<dbReference type="STRING" id="139825.A0A401GRP5"/>
<proteinExistence type="predicted"/>
<accession>A0A401GRP5</accession>
<dbReference type="OrthoDB" id="3515175at2759"/>
<evidence type="ECO:0000256" key="1">
    <source>
        <dbReference type="SAM" id="MobiDB-lite"/>
    </source>
</evidence>